<feature type="domain" description="Fatty acyl-CoA reductase C-terminal" evidence="5">
    <location>
        <begin position="274"/>
        <end position="343"/>
    </location>
</feature>
<reference evidence="7" key="1">
    <citation type="submission" date="2018-01" db="EMBL/GenBank/DDBJ databases">
        <authorList>
            <person name="Mao J.F."/>
        </authorList>
    </citation>
    <scope>NUCLEOTIDE SEQUENCE</scope>
    <source>
        <strain evidence="7">Huo1</strain>
        <tissue evidence="7">Leaf</tissue>
    </source>
</reference>
<name>A0A8X8XF09_SALSN</name>
<dbReference type="InterPro" id="IPR036291">
    <property type="entry name" value="NAD(P)-bd_dom_sf"/>
</dbReference>
<dbReference type="InterPro" id="IPR026055">
    <property type="entry name" value="FAR"/>
</dbReference>
<dbReference type="CDD" id="cd09071">
    <property type="entry name" value="FAR_C"/>
    <property type="match status" value="1"/>
</dbReference>
<accession>A0A8X8XF09</accession>
<dbReference type="GO" id="GO:0010345">
    <property type="term" value="P:suberin biosynthetic process"/>
    <property type="evidence" value="ECO:0007669"/>
    <property type="project" value="TreeGrafter"/>
</dbReference>
<evidence type="ECO:0000256" key="1">
    <source>
        <dbReference type="ARBA" id="ARBA00005928"/>
    </source>
</evidence>
<dbReference type="EMBL" id="PNBA02000010">
    <property type="protein sequence ID" value="KAG6410990.1"/>
    <property type="molecule type" value="Genomic_DNA"/>
</dbReference>
<dbReference type="GO" id="GO:0035336">
    <property type="term" value="P:long-chain fatty-acyl-CoA metabolic process"/>
    <property type="evidence" value="ECO:0007669"/>
    <property type="project" value="TreeGrafter"/>
</dbReference>
<evidence type="ECO:0000256" key="2">
    <source>
        <dbReference type="ARBA" id="ARBA00022516"/>
    </source>
</evidence>
<comment type="similarity">
    <text evidence="1 4">Belongs to the fatty acyl-CoA reductase family.</text>
</comment>
<evidence type="ECO:0000256" key="3">
    <source>
        <dbReference type="ARBA" id="ARBA00023098"/>
    </source>
</evidence>
<feature type="domain" description="Thioester reductase (TE)" evidence="6">
    <location>
        <begin position="97"/>
        <end position="151"/>
    </location>
</feature>
<reference evidence="7" key="2">
    <citation type="submission" date="2020-08" db="EMBL/GenBank/DDBJ databases">
        <title>Plant Genome Project.</title>
        <authorList>
            <person name="Zhang R.-G."/>
        </authorList>
    </citation>
    <scope>NUCLEOTIDE SEQUENCE</scope>
    <source>
        <strain evidence="7">Huo1</strain>
        <tissue evidence="7">Leaf</tissue>
    </source>
</reference>
<dbReference type="GO" id="GO:0102965">
    <property type="term" value="F:alcohol-forming long-chain fatty acyl-CoA reductase activity"/>
    <property type="evidence" value="ECO:0007669"/>
    <property type="project" value="UniProtKB-EC"/>
</dbReference>
<evidence type="ECO:0000256" key="4">
    <source>
        <dbReference type="RuleBase" id="RU363097"/>
    </source>
</evidence>
<keyword evidence="3 4" id="KW-0443">Lipid metabolism</keyword>
<dbReference type="EC" id="1.2.1.84" evidence="4"/>
<comment type="caution">
    <text evidence="7">The sequence shown here is derived from an EMBL/GenBank/DDBJ whole genome shotgun (WGS) entry which is preliminary data.</text>
</comment>
<comment type="function">
    <text evidence="4">Catalyzes the reduction of fatty acyl-CoA to fatty alcohols.</text>
</comment>
<dbReference type="PANTHER" id="PTHR11011:SF45">
    <property type="entry name" value="FATTY ACYL-COA REDUCTASE CG8306-RELATED"/>
    <property type="match status" value="1"/>
</dbReference>
<comment type="catalytic activity">
    <reaction evidence="4">
        <text>a long-chain fatty acyl-CoA + 2 NADPH + 2 H(+) = a long-chain primary fatty alcohol + 2 NADP(+) + CoA</text>
        <dbReference type="Rhea" id="RHEA:52716"/>
        <dbReference type="ChEBI" id="CHEBI:15378"/>
        <dbReference type="ChEBI" id="CHEBI:57287"/>
        <dbReference type="ChEBI" id="CHEBI:57783"/>
        <dbReference type="ChEBI" id="CHEBI:58349"/>
        <dbReference type="ChEBI" id="CHEBI:77396"/>
        <dbReference type="ChEBI" id="CHEBI:83139"/>
        <dbReference type="EC" id="1.2.1.84"/>
    </reaction>
</comment>
<dbReference type="Pfam" id="PF07993">
    <property type="entry name" value="NAD_binding_4"/>
    <property type="match status" value="1"/>
</dbReference>
<dbReference type="SUPFAM" id="SSF51735">
    <property type="entry name" value="NAD(P)-binding Rossmann-fold domains"/>
    <property type="match status" value="1"/>
</dbReference>
<dbReference type="InterPro" id="IPR013120">
    <property type="entry name" value="FAR_NAD-bd"/>
</dbReference>
<evidence type="ECO:0000313" key="8">
    <source>
        <dbReference type="Proteomes" id="UP000298416"/>
    </source>
</evidence>
<protein>
    <recommendedName>
        <fullName evidence="4">Fatty acyl-CoA reductase</fullName>
        <ecNumber evidence="4">1.2.1.84</ecNumber>
    </recommendedName>
</protein>
<keyword evidence="2 4" id="KW-0444">Lipid biosynthesis</keyword>
<gene>
    <name evidence="7" type="ORF">SASPL_129063</name>
</gene>
<sequence length="348" mass="38572">MEAFSLNSSISYGVKASNFNHRRLSTRSPRSMVCCQTGSHAIKSTGISSVLTETSSALISQDHGPTLMETGSLVLSPNGKDEGIGIVKFLRGKTFLITGATGFLGKVLIEKMLRTAPDVHKIFVLIKAKSKEAGAERLKNELLRSYVNGQRQGRIMEKSFCIGETIAGETVNGNHQILLPKLSVEDEIKIVVEAKKTLGNDSLLQAMKELGLQSSSPVMDSTGTPVHVPKMKLFSSMDDFSDHLWKDAINRTGLGALTNIEGKLSQKLVFMCRKSVEQAKYLASIYESYTFYGGRFDNRNTQRLMGCMSKEERQQFGFEVENINWKDYIINVHIPGLRRHVMKGRGNS</sequence>
<keyword evidence="4" id="KW-0560">Oxidoreductase</keyword>
<evidence type="ECO:0000259" key="5">
    <source>
        <dbReference type="Pfam" id="PF03015"/>
    </source>
</evidence>
<dbReference type="GO" id="GO:0080019">
    <property type="term" value="F:alcohol-forming very long-chain fatty acyl-CoA reductase activity"/>
    <property type="evidence" value="ECO:0007669"/>
    <property type="project" value="InterPro"/>
</dbReference>
<proteinExistence type="inferred from homology"/>
<evidence type="ECO:0000313" key="7">
    <source>
        <dbReference type="EMBL" id="KAG6410990.1"/>
    </source>
</evidence>
<dbReference type="Gene3D" id="3.40.50.720">
    <property type="entry name" value="NAD(P)-binding Rossmann-like Domain"/>
    <property type="match status" value="1"/>
</dbReference>
<keyword evidence="8" id="KW-1185">Reference proteome</keyword>
<organism evidence="7">
    <name type="scientific">Salvia splendens</name>
    <name type="common">Scarlet sage</name>
    <dbReference type="NCBI Taxonomy" id="180675"/>
    <lineage>
        <taxon>Eukaryota</taxon>
        <taxon>Viridiplantae</taxon>
        <taxon>Streptophyta</taxon>
        <taxon>Embryophyta</taxon>
        <taxon>Tracheophyta</taxon>
        <taxon>Spermatophyta</taxon>
        <taxon>Magnoliopsida</taxon>
        <taxon>eudicotyledons</taxon>
        <taxon>Gunneridae</taxon>
        <taxon>Pentapetalae</taxon>
        <taxon>asterids</taxon>
        <taxon>lamiids</taxon>
        <taxon>Lamiales</taxon>
        <taxon>Lamiaceae</taxon>
        <taxon>Nepetoideae</taxon>
        <taxon>Mentheae</taxon>
        <taxon>Salviinae</taxon>
        <taxon>Salvia</taxon>
        <taxon>Salvia subgen. Calosphace</taxon>
        <taxon>core Calosphace</taxon>
    </lineage>
</organism>
<evidence type="ECO:0000259" key="6">
    <source>
        <dbReference type="Pfam" id="PF07993"/>
    </source>
</evidence>
<dbReference type="Proteomes" id="UP000298416">
    <property type="component" value="Unassembled WGS sequence"/>
</dbReference>
<dbReference type="Pfam" id="PF03015">
    <property type="entry name" value="Sterile"/>
    <property type="match status" value="1"/>
</dbReference>
<keyword evidence="4" id="KW-0521">NADP</keyword>
<dbReference type="AlphaFoldDB" id="A0A8X8XF09"/>
<dbReference type="InterPro" id="IPR033640">
    <property type="entry name" value="FAR_C"/>
</dbReference>
<dbReference type="PANTHER" id="PTHR11011">
    <property type="entry name" value="MALE STERILITY PROTEIN 2-RELATED"/>
    <property type="match status" value="1"/>
</dbReference>